<dbReference type="AlphaFoldDB" id="A0A1X7SDZ5"/>
<sequence>WSVGIFSDYLKSVRTFSHFLLLLYHFFFEKHRNIFHIFFLIFLIFNFFLEHDNIFRLFLLFMIFLIFPIA</sequence>
<proteinExistence type="predicted"/>
<organism evidence="2">
    <name type="scientific">Amphimedon queenslandica</name>
    <name type="common">Sponge</name>
    <dbReference type="NCBI Taxonomy" id="400682"/>
    <lineage>
        <taxon>Eukaryota</taxon>
        <taxon>Metazoa</taxon>
        <taxon>Porifera</taxon>
        <taxon>Demospongiae</taxon>
        <taxon>Heteroscleromorpha</taxon>
        <taxon>Haplosclerida</taxon>
        <taxon>Niphatidae</taxon>
        <taxon>Amphimedon</taxon>
    </lineage>
</organism>
<evidence type="ECO:0000256" key="1">
    <source>
        <dbReference type="SAM" id="Phobius"/>
    </source>
</evidence>
<evidence type="ECO:0000313" key="2">
    <source>
        <dbReference type="EnsemblMetazoa" id="Aqu2.1.00293_001"/>
    </source>
</evidence>
<accession>A0A1X7SDZ5</accession>
<name>A0A1X7SDZ5_AMPQE</name>
<dbReference type="EnsemblMetazoa" id="Aqu2.1.00293_001">
    <property type="protein sequence ID" value="Aqu2.1.00293_001"/>
    <property type="gene ID" value="Aqu2.1.00293"/>
</dbReference>
<keyword evidence="1" id="KW-1133">Transmembrane helix</keyword>
<feature type="transmembrane region" description="Helical" evidence="1">
    <location>
        <begin position="54"/>
        <end position="69"/>
    </location>
</feature>
<protein>
    <submittedName>
        <fullName evidence="2">Uncharacterized protein</fullName>
    </submittedName>
</protein>
<dbReference type="InParanoid" id="A0A1X7SDZ5"/>
<keyword evidence="1" id="KW-0472">Membrane</keyword>
<keyword evidence="1" id="KW-0812">Transmembrane</keyword>
<reference evidence="2" key="1">
    <citation type="submission" date="2017-05" db="UniProtKB">
        <authorList>
            <consortium name="EnsemblMetazoa"/>
        </authorList>
    </citation>
    <scope>IDENTIFICATION</scope>
</reference>
<feature type="transmembrane region" description="Helical" evidence="1">
    <location>
        <begin position="34"/>
        <end position="49"/>
    </location>
</feature>